<evidence type="ECO:0000256" key="2">
    <source>
        <dbReference type="ARBA" id="ARBA00023150"/>
    </source>
</evidence>
<proteinExistence type="inferred from homology"/>
<dbReference type="NCBIfam" id="TIGR00129">
    <property type="entry name" value="fdhD_narQ"/>
    <property type="match status" value="1"/>
</dbReference>
<organism evidence="4 5">
    <name type="scientific">Vibrio caribbeanicus ATCC BAA-2122</name>
    <dbReference type="NCBI Taxonomy" id="796620"/>
    <lineage>
        <taxon>Bacteria</taxon>
        <taxon>Pseudomonadati</taxon>
        <taxon>Pseudomonadota</taxon>
        <taxon>Gammaproteobacteria</taxon>
        <taxon>Vibrionales</taxon>
        <taxon>Vibrionaceae</taxon>
        <taxon>Vibrio</taxon>
    </lineage>
</organism>
<dbReference type="PANTHER" id="PTHR30592:SF1">
    <property type="entry name" value="SULFUR CARRIER PROTEIN FDHD"/>
    <property type="match status" value="1"/>
</dbReference>
<dbReference type="InterPro" id="IPR016193">
    <property type="entry name" value="Cytidine_deaminase-like"/>
</dbReference>
<evidence type="ECO:0000256" key="3">
    <source>
        <dbReference type="HAMAP-Rule" id="MF_00187"/>
    </source>
</evidence>
<comment type="function">
    <text evidence="3">Required for formate dehydrogenase (FDH) activity. Acts as a sulfur carrier protein that transfers sulfur from IscS to the molybdenum cofactor prior to its insertion into FDH.</text>
</comment>
<reference evidence="4 5" key="1">
    <citation type="journal article" date="2012" name="Int. J. Syst. Evol. Microbiol.">
        <title>Vibrio caribbeanicus sp. nov., isolated from the marine sponge Scleritoderma cyanea.</title>
        <authorList>
            <person name="Hoffmann M."/>
            <person name="Monday S.R."/>
            <person name="Allard M.W."/>
            <person name="Strain E.A."/>
            <person name="Whittaker P."/>
            <person name="Naum M."/>
            <person name="McCarthy P.J."/>
            <person name="Lopez J.V."/>
            <person name="Fischer M."/>
            <person name="Brown E.W."/>
        </authorList>
    </citation>
    <scope>NUCLEOTIDE SEQUENCE [LARGE SCALE GENOMIC DNA]</scope>
    <source>
        <strain evidence="4 5">ATCC BAA-2122</strain>
    </source>
</reference>
<dbReference type="Gene3D" id="3.40.140.10">
    <property type="entry name" value="Cytidine Deaminase, domain 2"/>
    <property type="match status" value="1"/>
</dbReference>
<dbReference type="EMBL" id="AEIU01000068">
    <property type="protein sequence ID" value="EFP96915.1"/>
    <property type="molecule type" value="Genomic_DNA"/>
</dbReference>
<dbReference type="GO" id="GO:0016783">
    <property type="term" value="F:sulfurtransferase activity"/>
    <property type="evidence" value="ECO:0007669"/>
    <property type="project" value="InterPro"/>
</dbReference>
<sequence>MIKTKTQASNDSIKEVHRLYVSQHQSQPQVDTVIVEEPLTLWLHQEHHNNEQEQYWFSTMRTPGQDEALITGLLLSERIIHSSNQILSIHHEANNPHSAIVELSPDVHIDDLQTQRQTSHSSCGLCGKSLISLLEMRGFTAVESTSAWLTHTLVVSLPDKLRQRQNLFDITGASHSCALFDQLGDCLAIAEDAGRHNALDKLIGMCTKLNIPDMSQSIAVLSGRVSVEMMQKVIAAQIPVVIAVGAPTQLAVQMAQRFNITLIGFCKKQTFNLYSGAQRLIREQTNPPRENSRRDH</sequence>
<evidence type="ECO:0000313" key="4">
    <source>
        <dbReference type="EMBL" id="EFP96915.1"/>
    </source>
</evidence>
<dbReference type="RefSeq" id="WP_009600976.1">
    <property type="nucleotide sequence ID" value="NZ_AEIU01000068.1"/>
</dbReference>
<name>E3BIY9_9VIBR</name>
<protein>
    <recommendedName>
        <fullName evidence="3">Sulfur carrier protein FdhD</fullName>
    </recommendedName>
</protein>
<dbReference type="OrthoDB" id="3197277at2"/>
<dbReference type="PIRSF" id="PIRSF015626">
    <property type="entry name" value="FdhD"/>
    <property type="match status" value="1"/>
</dbReference>
<dbReference type="HAMAP" id="MF_00187">
    <property type="entry name" value="FdhD"/>
    <property type="match status" value="1"/>
</dbReference>
<accession>E3BIY9</accession>
<dbReference type="GO" id="GO:0097163">
    <property type="term" value="F:sulfur carrier activity"/>
    <property type="evidence" value="ECO:0007669"/>
    <property type="project" value="UniProtKB-UniRule"/>
</dbReference>
<feature type="active site" description="Cysteine persulfide intermediate" evidence="3">
    <location>
        <position position="123"/>
    </location>
</feature>
<dbReference type="STRING" id="796620.VIBC2010_19895"/>
<dbReference type="eggNOG" id="COG1526">
    <property type="taxonomic scope" value="Bacteria"/>
</dbReference>
<comment type="caution">
    <text evidence="4">The sequence shown here is derived from an EMBL/GenBank/DDBJ whole genome shotgun (WGS) entry which is preliminary data.</text>
</comment>
<keyword evidence="2 3" id="KW-0501">Molybdenum cofactor biosynthesis</keyword>
<dbReference type="Proteomes" id="UP000002943">
    <property type="component" value="Unassembled WGS sequence"/>
</dbReference>
<keyword evidence="5" id="KW-1185">Reference proteome</keyword>
<comment type="similarity">
    <text evidence="3">Belongs to the FdhD family.</text>
</comment>
<dbReference type="AlphaFoldDB" id="E3BIY9"/>
<dbReference type="SUPFAM" id="SSF53927">
    <property type="entry name" value="Cytidine deaminase-like"/>
    <property type="match status" value="1"/>
</dbReference>
<comment type="subcellular location">
    <subcellularLocation>
        <location evidence="3">Cytoplasm</location>
    </subcellularLocation>
</comment>
<dbReference type="InterPro" id="IPR003786">
    <property type="entry name" value="FdhD"/>
</dbReference>
<dbReference type="GO" id="GO:0005737">
    <property type="term" value="C:cytoplasm"/>
    <property type="evidence" value="ECO:0007669"/>
    <property type="project" value="UniProtKB-SubCell"/>
</dbReference>
<dbReference type="GO" id="GO:0006777">
    <property type="term" value="P:Mo-molybdopterin cofactor biosynthetic process"/>
    <property type="evidence" value="ECO:0007669"/>
    <property type="project" value="UniProtKB-UniRule"/>
</dbReference>
<keyword evidence="1 3" id="KW-0963">Cytoplasm</keyword>
<evidence type="ECO:0000313" key="5">
    <source>
        <dbReference type="Proteomes" id="UP000002943"/>
    </source>
</evidence>
<evidence type="ECO:0000256" key="1">
    <source>
        <dbReference type="ARBA" id="ARBA00022490"/>
    </source>
</evidence>
<comment type="caution">
    <text evidence="3">Lacks conserved residue(s) required for the propagation of feature annotation.</text>
</comment>
<dbReference type="PANTHER" id="PTHR30592">
    <property type="entry name" value="FORMATE DEHYDROGENASE"/>
    <property type="match status" value="1"/>
</dbReference>
<dbReference type="Pfam" id="PF02634">
    <property type="entry name" value="FdhD-NarQ"/>
    <property type="match status" value="1"/>
</dbReference>
<gene>
    <name evidence="3" type="primary">fdhD</name>
    <name evidence="4" type="ORF">VIBC2010_19895</name>
</gene>
<dbReference type="Gene3D" id="3.10.20.10">
    <property type="match status" value="1"/>
</dbReference>